<dbReference type="Proteomes" id="UP000800981">
    <property type="component" value="Unassembled WGS sequence"/>
</dbReference>
<name>A0ABX0GZR4_9ACTN</name>
<evidence type="ECO:0000256" key="1">
    <source>
        <dbReference type="SAM" id="SignalP"/>
    </source>
</evidence>
<accession>A0ABX0GZR4</accession>
<feature type="signal peptide" evidence="1">
    <location>
        <begin position="1"/>
        <end position="32"/>
    </location>
</feature>
<evidence type="ECO:0000313" key="2">
    <source>
        <dbReference type="EMBL" id="NHC15065.1"/>
    </source>
</evidence>
<dbReference type="RefSeq" id="WP_166283187.1">
    <property type="nucleotide sequence ID" value="NZ_JAANNP010000015.1"/>
</dbReference>
<reference evidence="2 3" key="1">
    <citation type="submission" date="2020-03" db="EMBL/GenBank/DDBJ databases">
        <title>Two novel Motilibacter sp.</title>
        <authorList>
            <person name="Liu S."/>
        </authorList>
    </citation>
    <scope>NUCLEOTIDE SEQUENCE [LARGE SCALE GENOMIC DNA]</scope>
    <source>
        <strain evidence="2 3">E257</strain>
    </source>
</reference>
<proteinExistence type="predicted"/>
<protein>
    <recommendedName>
        <fullName evidence="4">PknH-like extracellular domain-containing protein</fullName>
    </recommendedName>
</protein>
<feature type="chain" id="PRO_5046953958" description="PknH-like extracellular domain-containing protein" evidence="1">
    <location>
        <begin position="33"/>
        <end position="229"/>
    </location>
</feature>
<keyword evidence="1" id="KW-0732">Signal</keyword>
<sequence>MTYALPRPARALAATAVLVSAATVAAATPAQAAQLKPAQLETVLLTAKELPKGFSKASGAVSGGGTGGVADGLRPVDDCSKQWLDAETGATHVTGNALATFVRGGGAATIVNGATQFASPAGAKAFLAVERALAKKCTTVSYEVGDGVTMTVRYKPLSMPRQGEESLALTTSTVVDDNGEKVPARGATVLIRRGPVVTSINTTVFAGPVPSAQALAVKAAARLQKALKR</sequence>
<dbReference type="EMBL" id="JAANNP010000015">
    <property type="protein sequence ID" value="NHC15065.1"/>
    <property type="molecule type" value="Genomic_DNA"/>
</dbReference>
<gene>
    <name evidence="2" type="ORF">G9H71_14850</name>
</gene>
<evidence type="ECO:0000313" key="3">
    <source>
        <dbReference type="Proteomes" id="UP000800981"/>
    </source>
</evidence>
<evidence type="ECO:0008006" key="4">
    <source>
        <dbReference type="Google" id="ProtNLM"/>
    </source>
</evidence>
<comment type="caution">
    <text evidence="2">The sequence shown here is derived from an EMBL/GenBank/DDBJ whole genome shotgun (WGS) entry which is preliminary data.</text>
</comment>
<organism evidence="2 3">
    <name type="scientific">Motilibacter deserti</name>
    <dbReference type="NCBI Taxonomy" id="2714956"/>
    <lineage>
        <taxon>Bacteria</taxon>
        <taxon>Bacillati</taxon>
        <taxon>Actinomycetota</taxon>
        <taxon>Actinomycetes</taxon>
        <taxon>Motilibacterales</taxon>
        <taxon>Motilibacteraceae</taxon>
        <taxon>Motilibacter</taxon>
    </lineage>
</organism>
<keyword evidence="3" id="KW-1185">Reference proteome</keyword>